<evidence type="ECO:0000256" key="2">
    <source>
        <dbReference type="ARBA" id="ARBA00005810"/>
    </source>
</evidence>
<dbReference type="EC" id="2.7.6.3" evidence="3"/>
<reference evidence="14 15" key="1">
    <citation type="submission" date="2018-02" db="EMBL/GenBank/DDBJ databases">
        <authorList>
            <person name="Holder M.E."/>
            <person name="Ajami N.J."/>
            <person name="Petrosino J.F."/>
        </authorList>
    </citation>
    <scope>NUCLEOTIDE SEQUENCE [LARGE SCALE GENOMIC DNA]</scope>
    <source>
        <strain evidence="14 15">ATCC 33285</strain>
    </source>
</reference>
<dbReference type="EMBL" id="CP027231">
    <property type="protein sequence ID" value="AVM53143.1"/>
    <property type="molecule type" value="Genomic_DNA"/>
</dbReference>
<evidence type="ECO:0000256" key="3">
    <source>
        <dbReference type="ARBA" id="ARBA00013253"/>
    </source>
</evidence>
<comment type="similarity">
    <text evidence="2">Belongs to the HPPK family.</text>
</comment>
<keyword evidence="5" id="KW-0808">Transferase</keyword>
<dbReference type="CDD" id="cd00483">
    <property type="entry name" value="HPPK"/>
    <property type="match status" value="1"/>
</dbReference>
<dbReference type="InterPro" id="IPR035907">
    <property type="entry name" value="Hppk_sf"/>
</dbReference>
<feature type="domain" description="7,8-dihydro-6-hydroxymethylpterin-pyrophosphokinase" evidence="13">
    <location>
        <begin position="4"/>
        <end position="139"/>
    </location>
</feature>
<accession>A0ABM6T9Z1</accession>
<evidence type="ECO:0000256" key="11">
    <source>
        <dbReference type="ARBA" id="ARBA00029766"/>
    </source>
</evidence>
<dbReference type="NCBIfam" id="TIGR01498">
    <property type="entry name" value="folK"/>
    <property type="match status" value="1"/>
</dbReference>
<evidence type="ECO:0000256" key="5">
    <source>
        <dbReference type="ARBA" id="ARBA00022679"/>
    </source>
</evidence>
<dbReference type="PANTHER" id="PTHR43071:SF1">
    <property type="entry name" value="2-AMINO-4-HYDROXY-6-HYDROXYMETHYLDIHYDROPTERIDINE PYROPHOSPHOKINASE"/>
    <property type="match status" value="1"/>
</dbReference>
<comment type="pathway">
    <text evidence="1">Cofactor biosynthesis; tetrahydrofolate biosynthesis; 2-amino-4-hydroxy-6-hydroxymethyl-7,8-dihydropteridine diphosphate from 7,8-dihydroneopterin triphosphate: step 4/4.</text>
</comment>
<evidence type="ECO:0000256" key="10">
    <source>
        <dbReference type="ARBA" id="ARBA00029409"/>
    </source>
</evidence>
<evidence type="ECO:0000256" key="12">
    <source>
        <dbReference type="ARBA" id="ARBA00033413"/>
    </source>
</evidence>
<evidence type="ECO:0000256" key="4">
    <source>
        <dbReference type="ARBA" id="ARBA00016218"/>
    </source>
</evidence>
<organism evidence="14 15">
    <name type="scientific">Bacteroides zoogleoformans</name>
    <dbReference type="NCBI Taxonomy" id="28119"/>
    <lineage>
        <taxon>Bacteria</taxon>
        <taxon>Pseudomonadati</taxon>
        <taxon>Bacteroidota</taxon>
        <taxon>Bacteroidia</taxon>
        <taxon>Bacteroidales</taxon>
        <taxon>Bacteroidaceae</taxon>
        <taxon>Bacteroides</taxon>
    </lineage>
</organism>
<dbReference type="SUPFAM" id="SSF55083">
    <property type="entry name" value="6-hydroxymethyl-7,8-dihydropterin pyrophosphokinase, HPPK"/>
    <property type="match status" value="1"/>
</dbReference>
<evidence type="ECO:0000256" key="1">
    <source>
        <dbReference type="ARBA" id="ARBA00005051"/>
    </source>
</evidence>
<keyword evidence="6" id="KW-0547">Nucleotide-binding</keyword>
<evidence type="ECO:0000256" key="8">
    <source>
        <dbReference type="ARBA" id="ARBA00022840"/>
    </source>
</evidence>
<gene>
    <name evidence="14" type="primary">folK</name>
    <name evidence="14" type="ORF">C4H11_09545</name>
</gene>
<comment type="function">
    <text evidence="10">Catalyzes the transfer of pyrophosphate from adenosine triphosphate (ATP) to 6-hydroxymethyl-7,8-dihydropterin, an enzymatic step in folate biosynthesis pathway.</text>
</comment>
<dbReference type="PANTHER" id="PTHR43071">
    <property type="entry name" value="2-AMINO-4-HYDROXY-6-HYDROXYMETHYLDIHYDROPTERIDINE PYROPHOSPHOKINASE"/>
    <property type="match status" value="1"/>
</dbReference>
<evidence type="ECO:0000313" key="14">
    <source>
        <dbReference type="EMBL" id="AVM53143.1"/>
    </source>
</evidence>
<name>A0ABM6T9Z1_9BACE</name>
<evidence type="ECO:0000313" key="15">
    <source>
        <dbReference type="Proteomes" id="UP000238304"/>
    </source>
</evidence>
<dbReference type="RefSeq" id="WP_106041518.1">
    <property type="nucleotide sequence ID" value="NZ_CALHZC010000082.1"/>
</dbReference>
<keyword evidence="9" id="KW-0289">Folate biosynthesis</keyword>
<dbReference type="InterPro" id="IPR000550">
    <property type="entry name" value="Hppk"/>
</dbReference>
<evidence type="ECO:0000259" key="13">
    <source>
        <dbReference type="Pfam" id="PF01288"/>
    </source>
</evidence>
<dbReference type="Proteomes" id="UP000238304">
    <property type="component" value="Chromosome"/>
</dbReference>
<evidence type="ECO:0000256" key="9">
    <source>
        <dbReference type="ARBA" id="ARBA00022909"/>
    </source>
</evidence>
<evidence type="ECO:0000256" key="7">
    <source>
        <dbReference type="ARBA" id="ARBA00022777"/>
    </source>
</evidence>
<dbReference type="Gene3D" id="3.30.70.560">
    <property type="entry name" value="7,8-Dihydro-6-hydroxymethylpterin-pyrophosphokinase HPPK"/>
    <property type="match status" value="1"/>
</dbReference>
<protein>
    <recommendedName>
        <fullName evidence="4">2-amino-4-hydroxy-6-hydroxymethyldihydropteridine pyrophosphokinase</fullName>
        <ecNumber evidence="3">2.7.6.3</ecNumber>
    </recommendedName>
    <alternativeName>
        <fullName evidence="11">6-hydroxymethyl-7,8-dihydropterin pyrophosphokinase</fullName>
    </alternativeName>
    <alternativeName>
        <fullName evidence="12">7,8-dihydro-6-hydroxymethylpterin-pyrophosphokinase</fullName>
    </alternativeName>
</protein>
<keyword evidence="15" id="KW-1185">Reference proteome</keyword>
<evidence type="ECO:0000256" key="6">
    <source>
        <dbReference type="ARBA" id="ARBA00022741"/>
    </source>
</evidence>
<dbReference type="Pfam" id="PF01288">
    <property type="entry name" value="HPPK"/>
    <property type="match status" value="1"/>
</dbReference>
<proteinExistence type="inferred from homology"/>
<keyword evidence="7" id="KW-0418">Kinase</keyword>
<sequence>MTLYLSLGTNLGDKEHNLLFAVRKIEERIGRRVSLSSFYATAPWGFTSANGFLNAVLCVETTFLPLEILRITQEIEREMGRTRKSVDGVYTDRVIDIDLLFCLESDGTLVVQNTPELTLPHPLMLQRDFVMKPLAEIAPDTIKPAIGAVG</sequence>
<keyword evidence="8" id="KW-0067">ATP-binding</keyword>